<evidence type="ECO:0000256" key="7">
    <source>
        <dbReference type="ARBA" id="ARBA00023136"/>
    </source>
</evidence>
<feature type="transmembrane region" description="Helical" evidence="8">
    <location>
        <begin position="97"/>
        <end position="120"/>
    </location>
</feature>
<dbReference type="EMBL" id="FUXM01000040">
    <property type="protein sequence ID" value="SKA21865.1"/>
    <property type="molecule type" value="Genomic_DNA"/>
</dbReference>
<dbReference type="Pfam" id="PF04093">
    <property type="entry name" value="MreD"/>
    <property type="match status" value="1"/>
</dbReference>
<dbReference type="RefSeq" id="WP_078666371.1">
    <property type="nucleotide sequence ID" value="NZ_FUXM01000040.1"/>
</dbReference>
<dbReference type="NCBIfam" id="TIGR03426">
    <property type="entry name" value="shape_MreD"/>
    <property type="match status" value="1"/>
</dbReference>
<keyword evidence="4 8" id="KW-0812">Transmembrane</keyword>
<evidence type="ECO:0000256" key="6">
    <source>
        <dbReference type="ARBA" id="ARBA00022989"/>
    </source>
</evidence>
<evidence type="ECO:0000256" key="1">
    <source>
        <dbReference type="ARBA" id="ARBA00004651"/>
    </source>
</evidence>
<evidence type="ECO:0000256" key="3">
    <source>
        <dbReference type="ARBA" id="ARBA00022475"/>
    </source>
</evidence>
<keyword evidence="10" id="KW-1185">Reference proteome</keyword>
<comment type="similarity">
    <text evidence="2">Belongs to the MreD family.</text>
</comment>
<accession>A0A1T4S0Y4</accession>
<evidence type="ECO:0000256" key="8">
    <source>
        <dbReference type="SAM" id="Phobius"/>
    </source>
</evidence>
<sequence length="169" mass="19003">MALAGWLVLLLSLLAGLLAEKSLWPFLGFYGSGPDFVLILTVFVALYHGRRRGAWFGLLAGLLQDMLFGYFIGLSALAKWLTAYFVGELDQIIYKEISFIPATFVFFGALFNDLILLIGVSPFYPADAWGTGTLIDSLLRASYTAFFAWLFYRPFARSARTGWLKPREY</sequence>
<evidence type="ECO:0000313" key="10">
    <source>
        <dbReference type="Proteomes" id="UP000189933"/>
    </source>
</evidence>
<feature type="transmembrane region" description="Helical" evidence="8">
    <location>
        <begin position="29"/>
        <end position="47"/>
    </location>
</feature>
<dbReference type="GO" id="GO:0008360">
    <property type="term" value="P:regulation of cell shape"/>
    <property type="evidence" value="ECO:0007669"/>
    <property type="project" value="UniProtKB-KW"/>
</dbReference>
<protein>
    <submittedName>
        <fullName evidence="9">Rod shape-determining protein MreD</fullName>
    </submittedName>
</protein>
<keyword evidence="6 8" id="KW-1133">Transmembrane helix</keyword>
<evidence type="ECO:0000256" key="5">
    <source>
        <dbReference type="ARBA" id="ARBA00022960"/>
    </source>
</evidence>
<comment type="subcellular location">
    <subcellularLocation>
        <location evidence="1">Cell membrane</location>
        <topology evidence="1">Multi-pass membrane protein</topology>
    </subcellularLocation>
</comment>
<name>A0A1T4S0Y4_9FIRM</name>
<reference evidence="10" key="1">
    <citation type="submission" date="2017-02" db="EMBL/GenBank/DDBJ databases">
        <authorList>
            <person name="Varghese N."/>
            <person name="Submissions S."/>
        </authorList>
    </citation>
    <scope>NUCLEOTIDE SEQUENCE [LARGE SCALE GENOMIC DNA]</scope>
    <source>
        <strain evidence="10">DSM 16521</strain>
    </source>
</reference>
<evidence type="ECO:0000256" key="4">
    <source>
        <dbReference type="ARBA" id="ARBA00022692"/>
    </source>
</evidence>
<keyword evidence="7 8" id="KW-0472">Membrane</keyword>
<dbReference type="GO" id="GO:0005886">
    <property type="term" value="C:plasma membrane"/>
    <property type="evidence" value="ECO:0007669"/>
    <property type="project" value="UniProtKB-SubCell"/>
</dbReference>
<dbReference type="InterPro" id="IPR007227">
    <property type="entry name" value="Cell_shape_determining_MreD"/>
</dbReference>
<evidence type="ECO:0000256" key="2">
    <source>
        <dbReference type="ARBA" id="ARBA00007776"/>
    </source>
</evidence>
<gene>
    <name evidence="9" type="ORF">SAMN02745885_02378</name>
</gene>
<keyword evidence="3" id="KW-1003">Cell membrane</keyword>
<feature type="transmembrane region" description="Helical" evidence="8">
    <location>
        <begin position="54"/>
        <end position="77"/>
    </location>
</feature>
<dbReference type="OrthoDB" id="9796616at2"/>
<proteinExistence type="inferred from homology"/>
<keyword evidence="5" id="KW-0133">Cell shape</keyword>
<organism evidence="9 10">
    <name type="scientific">Carboxydocella sporoproducens DSM 16521</name>
    <dbReference type="NCBI Taxonomy" id="1121270"/>
    <lineage>
        <taxon>Bacteria</taxon>
        <taxon>Bacillati</taxon>
        <taxon>Bacillota</taxon>
        <taxon>Clostridia</taxon>
        <taxon>Eubacteriales</taxon>
        <taxon>Clostridiales Family XVI. Incertae Sedis</taxon>
        <taxon>Carboxydocella</taxon>
    </lineage>
</organism>
<dbReference type="AlphaFoldDB" id="A0A1T4S0Y4"/>
<dbReference type="Proteomes" id="UP000189933">
    <property type="component" value="Unassembled WGS sequence"/>
</dbReference>
<evidence type="ECO:0000313" key="9">
    <source>
        <dbReference type="EMBL" id="SKA21865.1"/>
    </source>
</evidence>